<keyword evidence="3" id="KW-1185">Reference proteome</keyword>
<reference evidence="2" key="2">
    <citation type="submission" date="2023-05" db="EMBL/GenBank/DDBJ databases">
        <authorList>
            <consortium name="Lawrence Berkeley National Laboratory"/>
            <person name="Steindorff A."/>
            <person name="Hensen N."/>
            <person name="Bonometti L."/>
            <person name="Westerberg I."/>
            <person name="Brannstrom I.O."/>
            <person name="Guillou S."/>
            <person name="Cros-Aarteil S."/>
            <person name="Calhoun S."/>
            <person name="Haridas S."/>
            <person name="Kuo A."/>
            <person name="Mondo S."/>
            <person name="Pangilinan J."/>
            <person name="Riley R."/>
            <person name="Labutti K."/>
            <person name="Andreopoulos B."/>
            <person name="Lipzen A."/>
            <person name="Chen C."/>
            <person name="Yanf M."/>
            <person name="Daum C."/>
            <person name="Ng V."/>
            <person name="Clum A."/>
            <person name="Ohm R."/>
            <person name="Martin F."/>
            <person name="Silar P."/>
            <person name="Natvig D."/>
            <person name="Lalanne C."/>
            <person name="Gautier V."/>
            <person name="Ament-Velasquez S.L."/>
            <person name="Kruys A."/>
            <person name="Hutchinson M.I."/>
            <person name="Powell A.J."/>
            <person name="Barry K."/>
            <person name="Miller A.N."/>
            <person name="Grigoriev I.V."/>
            <person name="Debuchy R."/>
            <person name="Gladieux P."/>
            <person name="Thoren M.H."/>
            <person name="Johannesson H."/>
        </authorList>
    </citation>
    <scope>NUCLEOTIDE SEQUENCE</scope>
    <source>
        <strain evidence="2">PSN309</strain>
    </source>
</reference>
<feature type="domain" description="Retroviral polymerase SH3-like" evidence="1">
    <location>
        <begin position="18"/>
        <end position="76"/>
    </location>
</feature>
<organism evidence="2 3">
    <name type="scientific">Podospora australis</name>
    <dbReference type="NCBI Taxonomy" id="1536484"/>
    <lineage>
        <taxon>Eukaryota</taxon>
        <taxon>Fungi</taxon>
        <taxon>Dikarya</taxon>
        <taxon>Ascomycota</taxon>
        <taxon>Pezizomycotina</taxon>
        <taxon>Sordariomycetes</taxon>
        <taxon>Sordariomycetidae</taxon>
        <taxon>Sordariales</taxon>
        <taxon>Podosporaceae</taxon>
        <taxon>Podospora</taxon>
    </lineage>
</organism>
<feature type="non-terminal residue" evidence="2">
    <location>
        <position position="77"/>
    </location>
</feature>
<dbReference type="AlphaFoldDB" id="A0AAN6WKH1"/>
<protein>
    <recommendedName>
        <fullName evidence="1">Retroviral polymerase SH3-like domain-containing protein</fullName>
    </recommendedName>
</protein>
<sequence length="77" mass="9102">MPKEARTPYIKHLRTYYCYAYYYIKPAKRTKTHKIAPHARKGRLIGYADVHGKIYWIHDSESGEIIKASAVKFNEEE</sequence>
<accession>A0AAN6WKH1</accession>
<dbReference type="EMBL" id="MU864814">
    <property type="protein sequence ID" value="KAK4182022.1"/>
    <property type="molecule type" value="Genomic_DNA"/>
</dbReference>
<evidence type="ECO:0000313" key="3">
    <source>
        <dbReference type="Proteomes" id="UP001302126"/>
    </source>
</evidence>
<dbReference type="Pfam" id="PF25597">
    <property type="entry name" value="SH3_retrovirus"/>
    <property type="match status" value="1"/>
</dbReference>
<dbReference type="InterPro" id="IPR057670">
    <property type="entry name" value="SH3_retrovirus"/>
</dbReference>
<evidence type="ECO:0000313" key="2">
    <source>
        <dbReference type="EMBL" id="KAK4182022.1"/>
    </source>
</evidence>
<gene>
    <name evidence="2" type="ORF">QBC35DRAFT_396798</name>
</gene>
<dbReference type="Proteomes" id="UP001302126">
    <property type="component" value="Unassembled WGS sequence"/>
</dbReference>
<name>A0AAN6WKH1_9PEZI</name>
<proteinExistence type="predicted"/>
<reference evidence="2" key="1">
    <citation type="journal article" date="2023" name="Mol. Phylogenet. Evol.">
        <title>Genome-scale phylogeny and comparative genomics of the fungal order Sordariales.</title>
        <authorList>
            <person name="Hensen N."/>
            <person name="Bonometti L."/>
            <person name="Westerberg I."/>
            <person name="Brannstrom I.O."/>
            <person name="Guillou S."/>
            <person name="Cros-Aarteil S."/>
            <person name="Calhoun S."/>
            <person name="Haridas S."/>
            <person name="Kuo A."/>
            <person name="Mondo S."/>
            <person name="Pangilinan J."/>
            <person name="Riley R."/>
            <person name="LaButti K."/>
            <person name="Andreopoulos B."/>
            <person name="Lipzen A."/>
            <person name="Chen C."/>
            <person name="Yan M."/>
            <person name="Daum C."/>
            <person name="Ng V."/>
            <person name="Clum A."/>
            <person name="Steindorff A."/>
            <person name="Ohm R.A."/>
            <person name="Martin F."/>
            <person name="Silar P."/>
            <person name="Natvig D.O."/>
            <person name="Lalanne C."/>
            <person name="Gautier V."/>
            <person name="Ament-Velasquez S.L."/>
            <person name="Kruys A."/>
            <person name="Hutchinson M.I."/>
            <person name="Powell A.J."/>
            <person name="Barry K."/>
            <person name="Miller A.N."/>
            <person name="Grigoriev I.V."/>
            <person name="Debuchy R."/>
            <person name="Gladieux P."/>
            <person name="Hiltunen Thoren M."/>
            <person name="Johannesson H."/>
        </authorList>
    </citation>
    <scope>NUCLEOTIDE SEQUENCE</scope>
    <source>
        <strain evidence="2">PSN309</strain>
    </source>
</reference>
<evidence type="ECO:0000259" key="1">
    <source>
        <dbReference type="Pfam" id="PF25597"/>
    </source>
</evidence>
<comment type="caution">
    <text evidence="2">The sequence shown here is derived from an EMBL/GenBank/DDBJ whole genome shotgun (WGS) entry which is preliminary data.</text>
</comment>